<sequence>MRATIEQLSQVIIFSQLPSDNLEQLQPHTQIQAYSQGEIIFHEGDTLPETLYALILGIIRVSKTSSTGKETVLRTLTKGELFAAPAFFGDGIAPATVTALIDCQILTVKRAALLDVIRESPEIALTILSTFNKRLQQLHNTVHGLVSERAIVRLAQFIQDAIEEQGTLKSPLPYYQIARSIGITYEECVRLFKQLHNIVTYQRGGKITVLDPEKLEAIAKGVLEA</sequence>
<evidence type="ECO:0000256" key="3">
    <source>
        <dbReference type="ARBA" id="ARBA00023163"/>
    </source>
</evidence>
<comment type="caution">
    <text evidence="5">The sequence shown here is derived from an EMBL/GenBank/DDBJ whole genome shotgun (WGS) entry which is preliminary data.</text>
</comment>
<dbReference type="InterPro" id="IPR018490">
    <property type="entry name" value="cNMP-bd_dom_sf"/>
</dbReference>
<keyword evidence="2" id="KW-0238">DNA-binding</keyword>
<dbReference type="CDD" id="cd00038">
    <property type="entry name" value="CAP_ED"/>
    <property type="match status" value="1"/>
</dbReference>
<evidence type="ECO:0000313" key="5">
    <source>
        <dbReference type="EMBL" id="MBW4671103.1"/>
    </source>
</evidence>
<dbReference type="InterPro" id="IPR050397">
    <property type="entry name" value="Env_Response_Regulators"/>
</dbReference>
<dbReference type="AlphaFoldDB" id="A0A951QSC4"/>
<reference evidence="5" key="1">
    <citation type="submission" date="2021-05" db="EMBL/GenBank/DDBJ databases">
        <authorList>
            <person name="Pietrasiak N."/>
            <person name="Ward R."/>
            <person name="Stajich J.E."/>
            <person name="Kurbessoian T."/>
        </authorList>
    </citation>
    <scope>NUCLEOTIDE SEQUENCE</scope>
    <source>
        <strain evidence="5">GSE-NOS-MK-12-04C</strain>
    </source>
</reference>
<dbReference type="Pfam" id="PF00027">
    <property type="entry name" value="cNMP_binding"/>
    <property type="match status" value="1"/>
</dbReference>
<dbReference type="InterPro" id="IPR000595">
    <property type="entry name" value="cNMP-bd_dom"/>
</dbReference>
<dbReference type="SUPFAM" id="SSF51206">
    <property type="entry name" value="cAMP-binding domain-like"/>
    <property type="match status" value="1"/>
</dbReference>
<proteinExistence type="predicted"/>
<dbReference type="InterPro" id="IPR014710">
    <property type="entry name" value="RmlC-like_jellyroll"/>
</dbReference>
<evidence type="ECO:0000259" key="4">
    <source>
        <dbReference type="PROSITE" id="PS50042"/>
    </source>
</evidence>
<dbReference type="InterPro" id="IPR036390">
    <property type="entry name" value="WH_DNA-bd_sf"/>
</dbReference>
<feature type="domain" description="Cyclic nucleotide-binding" evidence="4">
    <location>
        <begin position="13"/>
        <end position="134"/>
    </location>
</feature>
<keyword evidence="1" id="KW-0805">Transcription regulation</keyword>
<dbReference type="SMART" id="SM00100">
    <property type="entry name" value="cNMP"/>
    <property type="match status" value="1"/>
</dbReference>
<dbReference type="PROSITE" id="PS50042">
    <property type="entry name" value="CNMP_BINDING_3"/>
    <property type="match status" value="1"/>
</dbReference>
<dbReference type="PANTHER" id="PTHR24567:SF74">
    <property type="entry name" value="HTH-TYPE TRANSCRIPTIONAL REGULATOR ARCR"/>
    <property type="match status" value="1"/>
</dbReference>
<keyword evidence="3" id="KW-0804">Transcription</keyword>
<reference evidence="5" key="2">
    <citation type="journal article" date="2022" name="Microbiol. Resour. Announc.">
        <title>Metagenome Sequencing to Explore Phylogenomics of Terrestrial Cyanobacteria.</title>
        <authorList>
            <person name="Ward R.D."/>
            <person name="Stajich J.E."/>
            <person name="Johansen J.R."/>
            <person name="Huntemann M."/>
            <person name="Clum A."/>
            <person name="Foster B."/>
            <person name="Foster B."/>
            <person name="Roux S."/>
            <person name="Palaniappan K."/>
            <person name="Varghese N."/>
            <person name="Mukherjee S."/>
            <person name="Reddy T.B.K."/>
            <person name="Daum C."/>
            <person name="Copeland A."/>
            <person name="Chen I.A."/>
            <person name="Ivanova N.N."/>
            <person name="Kyrpides N.C."/>
            <person name="Shapiro N."/>
            <person name="Eloe-Fadrosh E.A."/>
            <person name="Pietrasiak N."/>
        </authorList>
    </citation>
    <scope>NUCLEOTIDE SEQUENCE</scope>
    <source>
        <strain evidence="5">GSE-NOS-MK-12-04C</strain>
    </source>
</reference>
<dbReference type="InterPro" id="IPR012318">
    <property type="entry name" value="HTH_CRP"/>
</dbReference>
<dbReference type="SUPFAM" id="SSF46785">
    <property type="entry name" value="Winged helix' DNA-binding domain"/>
    <property type="match status" value="1"/>
</dbReference>
<dbReference type="GO" id="GO:0003700">
    <property type="term" value="F:DNA-binding transcription factor activity"/>
    <property type="evidence" value="ECO:0007669"/>
    <property type="project" value="TreeGrafter"/>
</dbReference>
<dbReference type="PANTHER" id="PTHR24567">
    <property type="entry name" value="CRP FAMILY TRANSCRIPTIONAL REGULATORY PROTEIN"/>
    <property type="match status" value="1"/>
</dbReference>
<dbReference type="GO" id="GO:0005829">
    <property type="term" value="C:cytosol"/>
    <property type="evidence" value="ECO:0007669"/>
    <property type="project" value="TreeGrafter"/>
</dbReference>
<accession>A0A951QSC4</accession>
<name>A0A951QSC4_9CYAN</name>
<dbReference type="Pfam" id="PF13545">
    <property type="entry name" value="HTH_Crp_2"/>
    <property type="match status" value="1"/>
</dbReference>
<evidence type="ECO:0000256" key="1">
    <source>
        <dbReference type="ARBA" id="ARBA00023015"/>
    </source>
</evidence>
<protein>
    <submittedName>
        <fullName evidence="5">Crp/Fnr family transcriptional regulator</fullName>
    </submittedName>
</protein>
<dbReference type="GO" id="GO:0003677">
    <property type="term" value="F:DNA binding"/>
    <property type="evidence" value="ECO:0007669"/>
    <property type="project" value="UniProtKB-KW"/>
</dbReference>
<evidence type="ECO:0000256" key="2">
    <source>
        <dbReference type="ARBA" id="ARBA00023125"/>
    </source>
</evidence>
<dbReference type="EMBL" id="JAHHGZ010000039">
    <property type="protein sequence ID" value="MBW4671103.1"/>
    <property type="molecule type" value="Genomic_DNA"/>
</dbReference>
<gene>
    <name evidence="5" type="ORF">KME60_27690</name>
</gene>
<dbReference type="Gene3D" id="2.60.120.10">
    <property type="entry name" value="Jelly Rolls"/>
    <property type="match status" value="1"/>
</dbReference>
<organism evidence="5 6">
    <name type="scientific">Cyanomargarita calcarea GSE-NOS-MK-12-04C</name>
    <dbReference type="NCBI Taxonomy" id="2839659"/>
    <lineage>
        <taxon>Bacteria</taxon>
        <taxon>Bacillati</taxon>
        <taxon>Cyanobacteriota</taxon>
        <taxon>Cyanophyceae</taxon>
        <taxon>Nostocales</taxon>
        <taxon>Cyanomargaritaceae</taxon>
        <taxon>Cyanomargarita</taxon>
    </lineage>
</organism>
<dbReference type="Proteomes" id="UP000729701">
    <property type="component" value="Unassembled WGS sequence"/>
</dbReference>
<evidence type="ECO:0000313" key="6">
    <source>
        <dbReference type="Proteomes" id="UP000729701"/>
    </source>
</evidence>